<name>A0A368VDA1_9BACT</name>
<sequence>MGYINGTDLLLFHDDGAAQTPFAGSTSHSLSINNELRDAATKDSADWLEKIYGRSDWSISCDGLVSFTDTYNYEQLFDMMLAKEDIDVVFALNAAGTPDTSNTQYTGTVKIESLELTAPDNDNSTYSVTLQGSGPITKVAGI</sequence>
<gene>
    <name evidence="1" type="ORF">DFO77_103133</name>
</gene>
<accession>A0A368VDA1</accession>
<protein>
    <submittedName>
        <fullName evidence="1">TP901-1 family phage major tail protein</fullName>
    </submittedName>
</protein>
<reference evidence="1 2" key="1">
    <citation type="submission" date="2018-07" db="EMBL/GenBank/DDBJ databases">
        <title>Freshwater and sediment microbial communities from various areas in North America, analyzing microbe dynamics in response to fracking.</title>
        <authorList>
            <person name="Lamendella R."/>
        </authorList>
    </citation>
    <scope>NUCLEOTIDE SEQUENCE [LARGE SCALE GENOMIC DNA]</scope>
    <source>
        <strain evidence="1 2">160A</strain>
    </source>
</reference>
<evidence type="ECO:0000313" key="1">
    <source>
        <dbReference type="EMBL" id="RCW38663.1"/>
    </source>
</evidence>
<dbReference type="Proteomes" id="UP000252733">
    <property type="component" value="Unassembled WGS sequence"/>
</dbReference>
<proteinExistence type="predicted"/>
<dbReference type="InterPro" id="IPR011855">
    <property type="entry name" value="Phgtail_TP901_1"/>
</dbReference>
<dbReference type="Pfam" id="PF06199">
    <property type="entry name" value="Phage_tail_2"/>
    <property type="match status" value="1"/>
</dbReference>
<dbReference type="EMBL" id="QPIZ01000003">
    <property type="protein sequence ID" value="RCW38663.1"/>
    <property type="molecule type" value="Genomic_DNA"/>
</dbReference>
<dbReference type="RefSeq" id="WP_114436427.1">
    <property type="nucleotide sequence ID" value="NZ_QPIZ01000003.1"/>
</dbReference>
<comment type="caution">
    <text evidence="1">The sequence shown here is derived from an EMBL/GenBank/DDBJ whole genome shotgun (WGS) entry which is preliminary data.</text>
</comment>
<keyword evidence="2" id="KW-1185">Reference proteome</keyword>
<dbReference type="AlphaFoldDB" id="A0A368VDA1"/>
<organism evidence="1 2">
    <name type="scientific">Marinilabilia salmonicolor</name>
    <dbReference type="NCBI Taxonomy" id="989"/>
    <lineage>
        <taxon>Bacteria</taxon>
        <taxon>Pseudomonadati</taxon>
        <taxon>Bacteroidota</taxon>
        <taxon>Bacteroidia</taxon>
        <taxon>Marinilabiliales</taxon>
        <taxon>Marinilabiliaceae</taxon>
        <taxon>Marinilabilia</taxon>
    </lineage>
</organism>
<evidence type="ECO:0000313" key="2">
    <source>
        <dbReference type="Proteomes" id="UP000252733"/>
    </source>
</evidence>